<dbReference type="Proteomes" id="UP000441208">
    <property type="component" value="Unassembled WGS sequence"/>
</dbReference>
<feature type="compositionally biased region" description="Basic and acidic residues" evidence="2">
    <location>
        <begin position="116"/>
        <end position="131"/>
    </location>
</feature>
<dbReference type="Proteomes" id="UP000429523">
    <property type="component" value="Unassembled WGS sequence"/>
</dbReference>
<organism evidence="4 18">
    <name type="scientific">Phytophthora fragariae</name>
    <dbReference type="NCBI Taxonomy" id="53985"/>
    <lineage>
        <taxon>Eukaryota</taxon>
        <taxon>Sar</taxon>
        <taxon>Stramenopiles</taxon>
        <taxon>Oomycota</taxon>
        <taxon>Peronosporomycetes</taxon>
        <taxon>Peronosporales</taxon>
        <taxon>Peronosporaceae</taxon>
        <taxon>Phytophthora</taxon>
    </lineage>
</organism>
<evidence type="ECO:0000313" key="7">
    <source>
        <dbReference type="EMBL" id="KAE9147697.1"/>
    </source>
</evidence>
<evidence type="ECO:0000313" key="8">
    <source>
        <dbReference type="EMBL" id="KAE9217296.1"/>
    </source>
</evidence>
<evidence type="ECO:0000313" key="19">
    <source>
        <dbReference type="Proteomes" id="UP000476176"/>
    </source>
</evidence>
<protein>
    <submittedName>
        <fullName evidence="4">Uncharacterized protein</fullName>
    </submittedName>
</protein>
<comment type="caution">
    <text evidence="4">The sequence shown here is derived from an EMBL/GenBank/DDBJ whole genome shotgun (WGS) entry which is preliminary data.</text>
</comment>
<evidence type="ECO:0000313" key="5">
    <source>
        <dbReference type="EMBL" id="KAE9118836.1"/>
    </source>
</evidence>
<dbReference type="EMBL" id="QXGA01000332">
    <property type="protein sequence ID" value="KAE9147697.1"/>
    <property type="molecule type" value="Genomic_DNA"/>
</dbReference>
<evidence type="ECO:0000256" key="1">
    <source>
        <dbReference type="ARBA" id="ARBA00009569"/>
    </source>
</evidence>
<evidence type="ECO:0000313" key="13">
    <source>
        <dbReference type="Proteomes" id="UP000433483"/>
    </source>
</evidence>
<dbReference type="EMBL" id="QXFX01000358">
    <property type="protein sequence ID" value="KAE9118836.1"/>
    <property type="molecule type" value="Genomic_DNA"/>
</dbReference>
<dbReference type="EMBL" id="QXGE01000357">
    <property type="protein sequence ID" value="KAE9314859.1"/>
    <property type="molecule type" value="Genomic_DNA"/>
</dbReference>
<sequence length="527" mass="59420">MADTLALYERILSLLKPAELHHSCNSVLQDEYAALQHAVDESVAAFAKVEEVRDAVNQLEQGKPSTGRSASLMEAMDAAMQLQKDLKKKLEQVAAGMQVQEAPASGEKKEKKEKRQRSEKVKEKQKKEKEGGVCASPSTPPSSEEEEKEVKKKEKKKPKRAKVDDKEENDSGNGKMSADLVMAHDALKAILTVKTINKRMQFDAVNVWAEALFDLKRILKHQAGCDASATDKPAAEVAARALEAAAGVFQKLEWNDEHVKEVRSVIAALTDACSKNEKLRVYFHRVRAQLESLEMSISASATETEKSGPRSLEKGLRNYRVLSSKFQKLSCDEKPACVLGALKVMQEVLKDDTTCAREEELRNSVEIVRGWMSEAPLWNDLAQEYLRFVDSVRSYSKRLGNQVGWQRLVMSLQDLLGERSMLKKASRSPRTSKTTTVKQGQLKSLLGQVEEWQDGIFSLDQLDKVMKELNDVVSYNSMDWKPLADPTVRICVEKLRSCIQHVKKNTHRDKRLKTVNRWMASIDKHQR</sequence>
<evidence type="ECO:0000313" key="6">
    <source>
        <dbReference type="EMBL" id="KAE9119139.1"/>
    </source>
</evidence>
<dbReference type="EMBL" id="QXGD01000157">
    <property type="protein sequence ID" value="KAE9250113.1"/>
    <property type="molecule type" value="Genomic_DNA"/>
</dbReference>
<dbReference type="Proteomes" id="UP000488956">
    <property type="component" value="Unassembled WGS sequence"/>
</dbReference>
<evidence type="ECO:0000313" key="9">
    <source>
        <dbReference type="EMBL" id="KAE9240692.1"/>
    </source>
</evidence>
<gene>
    <name evidence="11" type="ORF">PF001_g8066</name>
    <name evidence="10" type="ORF">PF002_g4950</name>
    <name evidence="9" type="ORF">PF004_g7385</name>
    <name evidence="8" type="ORF">PF005_g8706</name>
    <name evidence="7" type="ORF">PF006_g7640</name>
    <name evidence="6" type="ORF">PF007_g8661</name>
    <name evidence="3" type="ORF">PF009_g9495</name>
    <name evidence="5" type="ORF">PF010_g8079</name>
    <name evidence="4" type="ORF">PF011_g7761</name>
</gene>
<dbReference type="EMBL" id="QXFZ01000370">
    <property type="protein sequence ID" value="KAE9119139.1"/>
    <property type="molecule type" value="Genomic_DNA"/>
</dbReference>
<evidence type="ECO:0000313" key="3">
    <source>
        <dbReference type="EMBL" id="KAE8940706.1"/>
    </source>
</evidence>
<dbReference type="Proteomes" id="UP000460718">
    <property type="component" value="Unassembled WGS sequence"/>
</dbReference>
<proteinExistence type="inferred from homology"/>
<dbReference type="Proteomes" id="UP000476176">
    <property type="component" value="Unassembled WGS sequence"/>
</dbReference>
<feature type="region of interest" description="Disordered" evidence="2">
    <location>
        <begin position="95"/>
        <end position="177"/>
    </location>
</feature>
<keyword evidence="13" id="KW-1185">Reference proteome</keyword>
<dbReference type="EMBL" id="QXGF01000408">
    <property type="protein sequence ID" value="KAE8940706.1"/>
    <property type="molecule type" value="Genomic_DNA"/>
</dbReference>
<dbReference type="Proteomes" id="UP000437068">
    <property type="component" value="Unassembled WGS sequence"/>
</dbReference>
<evidence type="ECO:0000313" key="14">
    <source>
        <dbReference type="Proteomes" id="UP000437068"/>
    </source>
</evidence>
<evidence type="ECO:0000313" key="20">
    <source>
        <dbReference type="Proteomes" id="UP000488956"/>
    </source>
</evidence>
<dbReference type="EMBL" id="QXGB01000377">
    <property type="protein sequence ID" value="KAE9217296.1"/>
    <property type="molecule type" value="Genomic_DNA"/>
</dbReference>
<dbReference type="Proteomes" id="UP000433483">
    <property type="component" value="Unassembled WGS sequence"/>
</dbReference>
<name>A0A6A3L802_9STRA</name>
<dbReference type="PANTHER" id="PTHR31911:SF1">
    <property type="entry name" value="FAMILY WITH SEQUENCE SIMILARITY 133 MEMBER B-RELATED"/>
    <property type="match status" value="1"/>
</dbReference>
<reference evidence="18 19" key="1">
    <citation type="submission" date="2018-09" db="EMBL/GenBank/DDBJ databases">
        <title>Genomic investigation of the strawberry pathogen Phytophthora fragariae indicates pathogenicity is determined by transcriptional variation in three key races.</title>
        <authorList>
            <person name="Adams T.M."/>
            <person name="Armitage A.D."/>
            <person name="Sobczyk M.K."/>
            <person name="Bates H.J."/>
            <person name="Dunwell J.M."/>
            <person name="Nellist C.F."/>
            <person name="Harrison R.J."/>
        </authorList>
    </citation>
    <scope>NUCLEOTIDE SEQUENCE [LARGE SCALE GENOMIC DNA]</scope>
    <source>
        <strain evidence="11 14">A4</strain>
        <strain evidence="10 15">BC-1</strain>
        <strain evidence="9 19">BC-23</strain>
        <strain evidence="8 13">NOV-27</strain>
        <strain evidence="7 16">NOV-5</strain>
        <strain evidence="6 17">NOV-71</strain>
        <strain evidence="3 12">NOV-9</strain>
        <strain evidence="5 20">ONT-3</strain>
        <strain evidence="4 18">SCRP245</strain>
    </source>
</reference>
<accession>A0A6A3L802</accession>
<evidence type="ECO:0000313" key="18">
    <source>
        <dbReference type="Proteomes" id="UP000460718"/>
    </source>
</evidence>
<evidence type="ECO:0000313" key="16">
    <source>
        <dbReference type="Proteomes" id="UP000440732"/>
    </source>
</evidence>
<dbReference type="Proteomes" id="UP000440732">
    <property type="component" value="Unassembled WGS sequence"/>
</dbReference>
<evidence type="ECO:0000313" key="4">
    <source>
        <dbReference type="EMBL" id="KAE9015109.1"/>
    </source>
</evidence>
<dbReference type="InterPro" id="IPR026766">
    <property type="entry name" value="Fam133"/>
</dbReference>
<evidence type="ECO:0000313" key="15">
    <source>
        <dbReference type="Proteomes" id="UP000440367"/>
    </source>
</evidence>
<dbReference type="EMBL" id="QXFW01000351">
    <property type="protein sequence ID" value="KAE9015109.1"/>
    <property type="molecule type" value="Genomic_DNA"/>
</dbReference>
<evidence type="ECO:0000313" key="11">
    <source>
        <dbReference type="EMBL" id="KAE9314859.1"/>
    </source>
</evidence>
<dbReference type="Proteomes" id="UP000440367">
    <property type="component" value="Unassembled WGS sequence"/>
</dbReference>
<evidence type="ECO:0000256" key="2">
    <source>
        <dbReference type="SAM" id="MobiDB-lite"/>
    </source>
</evidence>
<evidence type="ECO:0000313" key="10">
    <source>
        <dbReference type="EMBL" id="KAE9250113.1"/>
    </source>
</evidence>
<dbReference type="EMBL" id="QXGC01000319">
    <property type="protein sequence ID" value="KAE9240692.1"/>
    <property type="molecule type" value="Genomic_DNA"/>
</dbReference>
<dbReference type="AlphaFoldDB" id="A0A6A3L802"/>
<evidence type="ECO:0000313" key="12">
    <source>
        <dbReference type="Proteomes" id="UP000429523"/>
    </source>
</evidence>
<comment type="similarity">
    <text evidence="1">Belongs to the FAM133 family.</text>
</comment>
<dbReference type="OrthoDB" id="164904at2759"/>
<evidence type="ECO:0000313" key="17">
    <source>
        <dbReference type="Proteomes" id="UP000441208"/>
    </source>
</evidence>
<dbReference type="PANTHER" id="PTHR31911">
    <property type="entry name" value="PROTEIN FAM133"/>
    <property type="match status" value="1"/>
</dbReference>